<reference evidence="1" key="1">
    <citation type="submission" date="2016-04" db="EMBL/GenBank/DDBJ databases">
        <authorList>
            <person name="Nguyen H.D."/>
            <person name="Samba Siva P."/>
            <person name="Cullis J."/>
            <person name="Levesque C.A."/>
            <person name="Hambleton S."/>
        </authorList>
    </citation>
    <scope>NUCLEOTIDE SEQUENCE</scope>
    <source>
        <strain evidence="1">DAOMC 236416</strain>
    </source>
</reference>
<evidence type="ECO:0000313" key="2">
    <source>
        <dbReference type="Proteomes" id="UP000077521"/>
    </source>
</evidence>
<organism evidence="1 2">
    <name type="scientific">Tilletia indica</name>
    <dbReference type="NCBI Taxonomy" id="43049"/>
    <lineage>
        <taxon>Eukaryota</taxon>
        <taxon>Fungi</taxon>
        <taxon>Dikarya</taxon>
        <taxon>Basidiomycota</taxon>
        <taxon>Ustilaginomycotina</taxon>
        <taxon>Exobasidiomycetes</taxon>
        <taxon>Tilletiales</taxon>
        <taxon>Tilletiaceae</taxon>
        <taxon>Tilletia</taxon>
    </lineage>
</organism>
<reference evidence="1" key="2">
    <citation type="journal article" date="2019" name="IMA Fungus">
        <title>Genome sequencing and comparison of five Tilletia species to identify candidate genes for the detection of regulated species infecting wheat.</title>
        <authorList>
            <person name="Nguyen H.D.T."/>
            <person name="Sultana T."/>
            <person name="Kesanakurti P."/>
            <person name="Hambleton S."/>
        </authorList>
    </citation>
    <scope>NUCLEOTIDE SEQUENCE</scope>
    <source>
        <strain evidence="1">DAOMC 236416</strain>
    </source>
</reference>
<sequence length="246" mass="26754">MSSGVAPRNSGGTRQYDQITPRSGNFELLVRELLRAPGTTALPRQSCSGANRGTLGGLQPAPRSVFVRSKSRILRIPGIPAPGPTPGPSLIKNGLEFCTSIHRLYSLLTSPKLLPIVQASHMTEYRRKLVKTTLILLTGRFLTLNTLLGHHLPFDRDLPDCTKHLSGPGTVADGFIGDDISEHNPCSWTVLHLQQVADLLGADALPPWTDLFEKAGSNLKKLRRKAIIQIAWLVDCGGGDRRSSSR</sequence>
<dbReference type="AlphaFoldDB" id="A0A8T8SG01"/>
<dbReference type="EMBL" id="LWDF02001313">
    <property type="protein sequence ID" value="KAE8239441.1"/>
    <property type="molecule type" value="Genomic_DNA"/>
</dbReference>
<keyword evidence="2" id="KW-1185">Reference proteome</keyword>
<name>A0A8T8SG01_9BASI</name>
<dbReference type="Proteomes" id="UP000077521">
    <property type="component" value="Unassembled WGS sequence"/>
</dbReference>
<protein>
    <submittedName>
        <fullName evidence="1">Uncharacterized protein</fullName>
    </submittedName>
</protein>
<proteinExistence type="predicted"/>
<gene>
    <name evidence="1" type="ORF">A4X13_0g8202</name>
</gene>
<accession>A0A8T8SG01</accession>
<comment type="caution">
    <text evidence="1">The sequence shown here is derived from an EMBL/GenBank/DDBJ whole genome shotgun (WGS) entry which is preliminary data.</text>
</comment>
<evidence type="ECO:0000313" key="1">
    <source>
        <dbReference type="EMBL" id="KAE8239441.1"/>
    </source>
</evidence>